<organism evidence="1 2">
    <name type="scientific">Lepeophtheirus salmonis</name>
    <name type="common">Salmon louse</name>
    <name type="synonym">Caligus salmonis</name>
    <dbReference type="NCBI Taxonomy" id="72036"/>
    <lineage>
        <taxon>Eukaryota</taxon>
        <taxon>Metazoa</taxon>
        <taxon>Ecdysozoa</taxon>
        <taxon>Arthropoda</taxon>
        <taxon>Crustacea</taxon>
        <taxon>Multicrustacea</taxon>
        <taxon>Hexanauplia</taxon>
        <taxon>Copepoda</taxon>
        <taxon>Siphonostomatoida</taxon>
        <taxon>Caligidae</taxon>
        <taxon>Lepeophtheirus</taxon>
    </lineage>
</organism>
<gene>
    <name evidence="1" type="ORF">LSAA_8143</name>
</gene>
<proteinExistence type="predicted"/>
<dbReference type="Proteomes" id="UP000675881">
    <property type="component" value="Chromosome 3"/>
</dbReference>
<reference evidence="1" key="1">
    <citation type="submission" date="2021-02" db="EMBL/GenBank/DDBJ databases">
        <authorList>
            <person name="Bekaert M."/>
        </authorList>
    </citation>
    <scope>NUCLEOTIDE SEQUENCE</scope>
    <source>
        <strain evidence="1">IoA-00</strain>
    </source>
</reference>
<keyword evidence="2" id="KW-1185">Reference proteome</keyword>
<dbReference type="AlphaFoldDB" id="A0A7R8CR59"/>
<sequence>MEQAEEMVVAAIHFLLLTIVIRPVGSYYASRVGLHQDAMRLRLIHSKFHRKVMMEVKNSFTANRRLWERLTSAQPHLLEHDEQKKKETNAGSCNGSTCKQSLRNCVFILITSLKNSVHLHNDFYYYKCRRACQKSNNTTGIESKSK</sequence>
<evidence type="ECO:0000313" key="1">
    <source>
        <dbReference type="EMBL" id="CAF2902337.1"/>
    </source>
</evidence>
<dbReference type="EMBL" id="HG994582">
    <property type="protein sequence ID" value="CAF2902337.1"/>
    <property type="molecule type" value="Genomic_DNA"/>
</dbReference>
<accession>A0A7R8CR59</accession>
<name>A0A7R8CR59_LEPSM</name>
<evidence type="ECO:0000313" key="2">
    <source>
        <dbReference type="Proteomes" id="UP000675881"/>
    </source>
</evidence>
<protein>
    <submittedName>
        <fullName evidence="1">(salmon louse) hypothetical protein</fullName>
    </submittedName>
</protein>